<dbReference type="PROSITE" id="PS00211">
    <property type="entry name" value="ABC_TRANSPORTER_1"/>
    <property type="match status" value="1"/>
</dbReference>
<dbReference type="GO" id="GO:0005524">
    <property type="term" value="F:ATP binding"/>
    <property type="evidence" value="ECO:0007669"/>
    <property type="project" value="UniProtKB-KW"/>
</dbReference>
<keyword evidence="4 7" id="KW-0067">ATP-binding</keyword>
<keyword evidence="8" id="KW-1185">Reference proteome</keyword>
<dbReference type="PROSITE" id="PS50893">
    <property type="entry name" value="ABC_TRANSPORTER_2"/>
    <property type="match status" value="1"/>
</dbReference>
<evidence type="ECO:0000256" key="1">
    <source>
        <dbReference type="ARBA" id="ARBA00005417"/>
    </source>
</evidence>
<evidence type="ECO:0000256" key="4">
    <source>
        <dbReference type="ARBA" id="ARBA00022840"/>
    </source>
</evidence>
<organism evidence="7 8">
    <name type="scientific">Microlunatus aurantiacus</name>
    <dbReference type="NCBI Taxonomy" id="446786"/>
    <lineage>
        <taxon>Bacteria</taxon>
        <taxon>Bacillati</taxon>
        <taxon>Actinomycetota</taxon>
        <taxon>Actinomycetes</taxon>
        <taxon>Propionibacteriales</taxon>
        <taxon>Propionibacteriaceae</taxon>
        <taxon>Microlunatus</taxon>
    </lineage>
</organism>
<dbReference type="NCBIfam" id="NF008453">
    <property type="entry name" value="PRK11308.1"/>
    <property type="match status" value="1"/>
</dbReference>
<dbReference type="SUPFAM" id="SSF52540">
    <property type="entry name" value="P-loop containing nucleoside triphosphate hydrolases"/>
    <property type="match status" value="1"/>
</dbReference>
<dbReference type="CDD" id="cd03257">
    <property type="entry name" value="ABC_NikE_OppD_transporters"/>
    <property type="match status" value="1"/>
</dbReference>
<comment type="caution">
    <text evidence="7">The sequence shown here is derived from an EMBL/GenBank/DDBJ whole genome shotgun (WGS) entry which is preliminary data.</text>
</comment>
<dbReference type="Gene3D" id="3.40.50.300">
    <property type="entry name" value="P-loop containing nucleotide triphosphate hydrolases"/>
    <property type="match status" value="1"/>
</dbReference>
<dbReference type="PANTHER" id="PTHR43776:SF7">
    <property type="entry name" value="D,D-DIPEPTIDE TRANSPORT ATP-BINDING PROTEIN DDPF-RELATED"/>
    <property type="match status" value="1"/>
</dbReference>
<dbReference type="InterPro" id="IPR027417">
    <property type="entry name" value="P-loop_NTPase"/>
</dbReference>
<keyword evidence="3" id="KW-0547">Nucleotide-binding</keyword>
<evidence type="ECO:0000256" key="5">
    <source>
        <dbReference type="SAM" id="MobiDB-lite"/>
    </source>
</evidence>
<proteinExistence type="inferred from homology"/>
<dbReference type="Pfam" id="PF00005">
    <property type="entry name" value="ABC_tran"/>
    <property type="match status" value="1"/>
</dbReference>
<dbReference type="SMART" id="SM00382">
    <property type="entry name" value="AAA"/>
    <property type="match status" value="1"/>
</dbReference>
<feature type="compositionally biased region" description="Basic and acidic residues" evidence="5">
    <location>
        <begin position="22"/>
        <end position="33"/>
    </location>
</feature>
<name>A0ABP7CJ95_9ACTN</name>
<dbReference type="RefSeq" id="WP_344810298.1">
    <property type="nucleotide sequence ID" value="NZ_BAAAYX010000002.1"/>
</dbReference>
<dbReference type="InterPro" id="IPR003439">
    <property type="entry name" value="ABC_transporter-like_ATP-bd"/>
</dbReference>
<gene>
    <name evidence="7" type="ORF">GCM10022204_00940</name>
</gene>
<comment type="similarity">
    <text evidence="1">Belongs to the ABC transporter superfamily.</text>
</comment>
<accession>A0ABP7CJ95</accession>
<dbReference type="PANTHER" id="PTHR43776">
    <property type="entry name" value="TRANSPORT ATP-BINDING PROTEIN"/>
    <property type="match status" value="1"/>
</dbReference>
<evidence type="ECO:0000256" key="2">
    <source>
        <dbReference type="ARBA" id="ARBA00022448"/>
    </source>
</evidence>
<feature type="domain" description="ABC transporter" evidence="6">
    <location>
        <begin position="38"/>
        <end position="293"/>
    </location>
</feature>
<feature type="compositionally biased region" description="Basic and acidic residues" evidence="5">
    <location>
        <begin position="301"/>
        <end position="311"/>
    </location>
</feature>
<feature type="region of interest" description="Disordered" evidence="5">
    <location>
        <begin position="297"/>
        <end position="318"/>
    </location>
</feature>
<sequence>MTDTQHTDAGHTAAPPSRRRRTEPDGARPREAAEGPLLEVRDLKKHFAIKGGALRRVIGQVKAVDGVSLSVNRGETVAIVGESGCGKSTTGRTIIRLEEPTGGEIIFRHPELGPVHLEGADSKTMDKVRPRLQFIFQDPMASLDSRMTVGRVIAEPLVINKVLKGQALRDRVAELLTIVGLRPEHASRYPHAFSGGQRQRIGIARALALEPDMIICDEPVSALDVSVQAQVINLLEDLQERLGLTYLFISHDLSVVEHISDRVVVMYVGRVVETADTKDLYTRPLHPYTEALLAAVPQPDPRNRHTSEPLRGEVPSPANPPSGCYFHNRCKYAQQKCSDETPELREIPHGQGGSDESAARPRLVACHFAETLELTGAVVPSPEAFRAVEVDAAEPTTNGEHR</sequence>
<evidence type="ECO:0000313" key="7">
    <source>
        <dbReference type="EMBL" id="GAA3689950.1"/>
    </source>
</evidence>
<feature type="region of interest" description="Disordered" evidence="5">
    <location>
        <begin position="1"/>
        <end position="35"/>
    </location>
</feature>
<dbReference type="Proteomes" id="UP001500051">
    <property type="component" value="Unassembled WGS sequence"/>
</dbReference>
<evidence type="ECO:0000259" key="6">
    <source>
        <dbReference type="PROSITE" id="PS50893"/>
    </source>
</evidence>
<dbReference type="InterPro" id="IPR017871">
    <property type="entry name" value="ABC_transporter-like_CS"/>
</dbReference>
<evidence type="ECO:0000256" key="3">
    <source>
        <dbReference type="ARBA" id="ARBA00022741"/>
    </source>
</evidence>
<dbReference type="Pfam" id="PF08352">
    <property type="entry name" value="oligo_HPY"/>
    <property type="match status" value="1"/>
</dbReference>
<reference evidence="8" key="1">
    <citation type="journal article" date="2019" name="Int. J. Syst. Evol. Microbiol.">
        <title>The Global Catalogue of Microorganisms (GCM) 10K type strain sequencing project: providing services to taxonomists for standard genome sequencing and annotation.</title>
        <authorList>
            <consortium name="The Broad Institute Genomics Platform"/>
            <consortium name="The Broad Institute Genome Sequencing Center for Infectious Disease"/>
            <person name="Wu L."/>
            <person name="Ma J."/>
        </authorList>
    </citation>
    <scope>NUCLEOTIDE SEQUENCE [LARGE SCALE GENOMIC DNA]</scope>
    <source>
        <strain evidence="8">JCM 16548</strain>
    </source>
</reference>
<dbReference type="InterPro" id="IPR003593">
    <property type="entry name" value="AAA+_ATPase"/>
</dbReference>
<dbReference type="EMBL" id="BAAAYX010000002">
    <property type="protein sequence ID" value="GAA3689950.1"/>
    <property type="molecule type" value="Genomic_DNA"/>
</dbReference>
<dbReference type="InterPro" id="IPR013563">
    <property type="entry name" value="Oligopep_ABC_C"/>
</dbReference>
<dbReference type="InterPro" id="IPR050319">
    <property type="entry name" value="ABC_transp_ATP-bind"/>
</dbReference>
<protein>
    <submittedName>
        <fullName evidence="7">ATP-binding cassette domain-containing protein</fullName>
    </submittedName>
</protein>
<dbReference type="NCBIfam" id="TIGR01727">
    <property type="entry name" value="oligo_HPY"/>
    <property type="match status" value="1"/>
</dbReference>
<keyword evidence="2" id="KW-0813">Transport</keyword>
<evidence type="ECO:0000313" key="8">
    <source>
        <dbReference type="Proteomes" id="UP001500051"/>
    </source>
</evidence>